<evidence type="ECO:0000256" key="8">
    <source>
        <dbReference type="SAM" id="MobiDB-lite"/>
    </source>
</evidence>
<evidence type="ECO:0000256" key="3">
    <source>
        <dbReference type="ARBA" id="ARBA00022737"/>
    </source>
</evidence>
<gene>
    <name evidence="10" type="ORF">BN980_GECA04s06676g</name>
</gene>
<keyword evidence="2" id="KW-0479">Metal-binding</keyword>
<dbReference type="FunFam" id="3.30.160.60:FF:000031">
    <property type="entry name" value="GLI family zinc finger 3"/>
    <property type="match status" value="1"/>
</dbReference>
<dbReference type="GO" id="GO:0000981">
    <property type="term" value="F:DNA-binding transcription factor activity, RNA polymerase II-specific"/>
    <property type="evidence" value="ECO:0007669"/>
    <property type="project" value="TreeGrafter"/>
</dbReference>
<dbReference type="Proteomes" id="UP000242525">
    <property type="component" value="Unassembled WGS sequence"/>
</dbReference>
<dbReference type="GO" id="GO:0005634">
    <property type="term" value="C:nucleus"/>
    <property type="evidence" value="ECO:0007669"/>
    <property type="project" value="UniProtKB-SubCell"/>
</dbReference>
<evidence type="ECO:0000313" key="10">
    <source>
        <dbReference type="EMBL" id="CDO53242.1"/>
    </source>
</evidence>
<dbReference type="SUPFAM" id="SSF57667">
    <property type="entry name" value="beta-beta-alpha zinc fingers"/>
    <property type="match status" value="1"/>
</dbReference>
<keyword evidence="6" id="KW-0539">Nucleus</keyword>
<dbReference type="InterPro" id="IPR036236">
    <property type="entry name" value="Znf_C2H2_sf"/>
</dbReference>
<evidence type="ECO:0000259" key="9">
    <source>
        <dbReference type="PROSITE" id="PS50157"/>
    </source>
</evidence>
<proteinExistence type="predicted"/>
<dbReference type="Pfam" id="PF23561">
    <property type="entry name" value="zf-C2H2_15"/>
    <property type="match status" value="1"/>
</dbReference>
<dbReference type="GO" id="GO:0008270">
    <property type="term" value="F:zinc ion binding"/>
    <property type="evidence" value="ECO:0007669"/>
    <property type="project" value="UniProtKB-KW"/>
</dbReference>
<comment type="subcellular location">
    <subcellularLocation>
        <location evidence="1">Nucleus</location>
    </subcellularLocation>
</comment>
<evidence type="ECO:0000256" key="5">
    <source>
        <dbReference type="ARBA" id="ARBA00022833"/>
    </source>
</evidence>
<accession>A0A0J9X8X2</accession>
<protein>
    <recommendedName>
        <fullName evidence="9">C2H2-type domain-containing protein</fullName>
    </recommendedName>
</protein>
<keyword evidence="4 7" id="KW-0863">Zinc-finger</keyword>
<evidence type="ECO:0000256" key="2">
    <source>
        <dbReference type="ARBA" id="ARBA00022723"/>
    </source>
</evidence>
<keyword evidence="3" id="KW-0677">Repeat</keyword>
<dbReference type="AlphaFoldDB" id="A0A0J9X8X2"/>
<dbReference type="SMART" id="SM00355">
    <property type="entry name" value="ZnF_C2H2"/>
    <property type="match status" value="3"/>
</dbReference>
<dbReference type="InterPro" id="IPR043359">
    <property type="entry name" value="GLI-like"/>
</dbReference>
<feature type="region of interest" description="Disordered" evidence="8">
    <location>
        <begin position="1"/>
        <end position="44"/>
    </location>
</feature>
<evidence type="ECO:0000313" key="11">
    <source>
        <dbReference type="Proteomes" id="UP000242525"/>
    </source>
</evidence>
<dbReference type="PANTHER" id="PTHR45718">
    <property type="entry name" value="TRANSCRIPTIONAL ACTIVATOR CUBITUS INTERRUPTUS"/>
    <property type="match status" value="1"/>
</dbReference>
<evidence type="ECO:0000256" key="6">
    <source>
        <dbReference type="ARBA" id="ARBA00023242"/>
    </source>
</evidence>
<comment type="caution">
    <text evidence="10">The sequence shown here is derived from an EMBL/GenBank/DDBJ whole genome shotgun (WGS) entry which is preliminary data.</text>
</comment>
<evidence type="ECO:0000256" key="1">
    <source>
        <dbReference type="ARBA" id="ARBA00004123"/>
    </source>
</evidence>
<dbReference type="PROSITE" id="PS50157">
    <property type="entry name" value="ZINC_FINGER_C2H2_2"/>
    <property type="match status" value="2"/>
</dbReference>
<dbReference type="GO" id="GO:0000978">
    <property type="term" value="F:RNA polymerase II cis-regulatory region sequence-specific DNA binding"/>
    <property type="evidence" value="ECO:0007669"/>
    <property type="project" value="TreeGrafter"/>
</dbReference>
<keyword evidence="5" id="KW-0862">Zinc</keyword>
<dbReference type="Gene3D" id="3.30.160.60">
    <property type="entry name" value="Classic Zinc Finger"/>
    <property type="match status" value="3"/>
</dbReference>
<evidence type="ECO:0000256" key="7">
    <source>
        <dbReference type="PROSITE-ProRule" id="PRU00042"/>
    </source>
</evidence>
<sequence length="393" mass="43350">MTNDQQPANPAPIDNNDALSDISEDSFTSIPGSPAAHDDDAMGPAPNKPIVCKWENCEQPQPSLNALVNHLHNDHFGLRRAKYSCEWEDCPRKGIHQPSRFALVSHMRSHTGEKPFYCSVPECDRNFTRSDALSKHLRTVHETEVFKLSPRDPKAKSDRDPIRDAKADFPTQLKLALLGSGGSSILDASIDDEDEEEEESVASSRLYLKIKQMDKNDRLTNLLTTPLDPDWSRPVGGGGLDKELWTADTVEEDLFGPTTIETLKAGTPKPVAVAGDPAAGAKTLGQLKQVLESLKRRLIWSLQKENELTKRNDSLLKAKYQAWVENEALLDQVLARDLSLNAEEEDNDGTDADSDGGSILLWPEATKRKIKTAAAEDDELPATKVQKVAAESL</sequence>
<dbReference type="PROSITE" id="PS00028">
    <property type="entry name" value="ZINC_FINGER_C2H2_1"/>
    <property type="match status" value="1"/>
</dbReference>
<dbReference type="PANTHER" id="PTHR45718:SF4">
    <property type="entry name" value="TRANSCRIPTIONAL ACTIVATOR CUBITUS INTERRUPTUS"/>
    <property type="match status" value="1"/>
</dbReference>
<dbReference type="EMBL" id="CCBN010000004">
    <property type="protein sequence ID" value="CDO53242.1"/>
    <property type="molecule type" value="Genomic_DNA"/>
</dbReference>
<dbReference type="InterPro" id="IPR013087">
    <property type="entry name" value="Znf_C2H2_type"/>
</dbReference>
<organism evidence="10 11">
    <name type="scientific">Geotrichum candidum</name>
    <name type="common">Oospora lactis</name>
    <name type="synonym">Dipodascus geotrichum</name>
    <dbReference type="NCBI Taxonomy" id="1173061"/>
    <lineage>
        <taxon>Eukaryota</taxon>
        <taxon>Fungi</taxon>
        <taxon>Dikarya</taxon>
        <taxon>Ascomycota</taxon>
        <taxon>Saccharomycotina</taxon>
        <taxon>Dipodascomycetes</taxon>
        <taxon>Dipodascales</taxon>
        <taxon>Dipodascaceae</taxon>
        <taxon>Geotrichum</taxon>
    </lineage>
</organism>
<dbReference type="STRING" id="1173061.A0A0J9X8X2"/>
<keyword evidence="11" id="KW-1185">Reference proteome</keyword>
<dbReference type="FunFam" id="3.30.160.60:FF:000201">
    <property type="entry name" value="C2H2 finger domain protein (Gli3)"/>
    <property type="match status" value="1"/>
</dbReference>
<dbReference type="InterPro" id="IPR056436">
    <property type="entry name" value="Znf-C2H2_ZIC1-5/GLI1-3-like"/>
</dbReference>
<evidence type="ECO:0000256" key="4">
    <source>
        <dbReference type="ARBA" id="ARBA00022771"/>
    </source>
</evidence>
<dbReference type="OrthoDB" id="3214149at2759"/>
<feature type="domain" description="C2H2-type" evidence="9">
    <location>
        <begin position="83"/>
        <end position="115"/>
    </location>
</feature>
<feature type="domain" description="C2H2-type" evidence="9">
    <location>
        <begin position="116"/>
        <end position="146"/>
    </location>
</feature>
<reference evidence="10" key="1">
    <citation type="submission" date="2014-03" db="EMBL/GenBank/DDBJ databases">
        <authorList>
            <person name="Casaregola S."/>
        </authorList>
    </citation>
    <scope>NUCLEOTIDE SEQUENCE [LARGE SCALE GENOMIC DNA]</scope>
    <source>
        <strain evidence="10">CLIB 918</strain>
    </source>
</reference>
<name>A0A0J9X8X2_GEOCN</name>